<proteinExistence type="predicted"/>
<sequence>MDERRTSIELRYTYPQELQRTLEANAFRLLHRYEGWTESPLLRECGTMVIVCQKA</sequence>
<organism evidence="1 2">
    <name type="scientific">Paenibacillus apiarius</name>
    <dbReference type="NCBI Taxonomy" id="46240"/>
    <lineage>
        <taxon>Bacteria</taxon>
        <taxon>Bacillati</taxon>
        <taxon>Bacillota</taxon>
        <taxon>Bacilli</taxon>
        <taxon>Bacillales</taxon>
        <taxon>Paenibacillaceae</taxon>
        <taxon>Paenibacillus</taxon>
    </lineage>
</organism>
<comment type="caution">
    <text evidence="1">The sequence shown here is derived from an EMBL/GenBank/DDBJ whole genome shotgun (WGS) entry which is preliminary data.</text>
</comment>
<protein>
    <recommendedName>
        <fullName evidence="3">SAM-dependent methyltransferase</fullName>
    </recommendedName>
</protein>
<name>A0ABT4DQS9_9BACL</name>
<evidence type="ECO:0000313" key="2">
    <source>
        <dbReference type="Proteomes" id="UP001207626"/>
    </source>
</evidence>
<evidence type="ECO:0000313" key="1">
    <source>
        <dbReference type="EMBL" id="MCY9518613.1"/>
    </source>
</evidence>
<evidence type="ECO:0008006" key="3">
    <source>
        <dbReference type="Google" id="ProtNLM"/>
    </source>
</evidence>
<reference evidence="1 2" key="1">
    <citation type="submission" date="2022-05" db="EMBL/GenBank/DDBJ databases">
        <title>Genome Sequencing of Bee-Associated Microbes.</title>
        <authorList>
            <person name="Dunlap C."/>
        </authorList>
    </citation>
    <scope>NUCLEOTIDE SEQUENCE [LARGE SCALE GENOMIC DNA]</scope>
    <source>
        <strain evidence="1 2">NRRL NRS-1438</strain>
    </source>
</reference>
<accession>A0ABT4DQS9</accession>
<dbReference type="EMBL" id="JAMDLW010000002">
    <property type="protein sequence ID" value="MCY9518613.1"/>
    <property type="molecule type" value="Genomic_DNA"/>
</dbReference>
<keyword evidence="2" id="KW-1185">Reference proteome</keyword>
<dbReference type="RefSeq" id="WP_176392818.1">
    <property type="nucleotide sequence ID" value="NZ_JAMDLV010000020.1"/>
</dbReference>
<gene>
    <name evidence="1" type="ORF">M5X09_02850</name>
</gene>
<dbReference type="Proteomes" id="UP001207626">
    <property type="component" value="Unassembled WGS sequence"/>
</dbReference>